<evidence type="ECO:0000313" key="1">
    <source>
        <dbReference type="EMBL" id="ALC15169.1"/>
    </source>
</evidence>
<evidence type="ECO:0000313" key="2">
    <source>
        <dbReference type="Proteomes" id="UP000057158"/>
    </source>
</evidence>
<reference evidence="1 2" key="1">
    <citation type="submission" date="2015-07" db="EMBL/GenBank/DDBJ databases">
        <title>Isolation and Genomic Characterization of a Novel Halophilic Metal-Reducing Deltaproteobacterium from the Deep Subsurface.</title>
        <authorList>
            <person name="Badalamenti J.P."/>
            <person name="Summers Z.M."/>
            <person name="Gralnick J.A."/>
            <person name="Bond D.R."/>
        </authorList>
    </citation>
    <scope>NUCLEOTIDE SEQUENCE [LARGE SCALE GENOMIC DNA]</scope>
    <source>
        <strain evidence="1 2">WTL</strain>
    </source>
</reference>
<dbReference type="Proteomes" id="UP000057158">
    <property type="component" value="Chromosome"/>
</dbReference>
<proteinExistence type="predicted"/>
<organism evidence="1 2">
    <name type="scientific">Desulfuromonas soudanensis</name>
    <dbReference type="NCBI Taxonomy" id="1603606"/>
    <lineage>
        <taxon>Bacteria</taxon>
        <taxon>Pseudomonadati</taxon>
        <taxon>Thermodesulfobacteriota</taxon>
        <taxon>Desulfuromonadia</taxon>
        <taxon>Desulfuromonadales</taxon>
        <taxon>Desulfuromonadaceae</taxon>
        <taxon>Desulfuromonas</taxon>
    </lineage>
</organism>
<name>A0A0M3QEW0_9BACT</name>
<dbReference type="EMBL" id="CP010802">
    <property type="protein sequence ID" value="ALC15169.1"/>
    <property type="molecule type" value="Genomic_DNA"/>
</dbReference>
<dbReference type="STRING" id="1603606.DSOUD_0374"/>
<dbReference type="KEGG" id="des:DSOUD_0374"/>
<keyword evidence="2" id="KW-1185">Reference proteome</keyword>
<protein>
    <submittedName>
        <fullName evidence="1">Transcriptional regulator</fullName>
    </submittedName>
</protein>
<dbReference type="GO" id="GO:0006355">
    <property type="term" value="P:regulation of DNA-templated transcription"/>
    <property type="evidence" value="ECO:0007669"/>
    <property type="project" value="InterPro"/>
</dbReference>
<dbReference type="AlphaFoldDB" id="A0A0M3QEW0"/>
<dbReference type="RefSeq" id="WP_053549399.1">
    <property type="nucleotide sequence ID" value="NZ_CP010802.1"/>
</dbReference>
<sequence>MGRTVKQPKKFIVSCRVDDEEMRLLVERARSSHTSISELLRRSLELCEEHPALEKRHASATYA</sequence>
<gene>
    <name evidence="1" type="ORF">DSOUD_0374</name>
</gene>
<accession>A0A0M3QEW0</accession>
<dbReference type="PATRIC" id="fig|1603606.3.peg.407"/>
<dbReference type="OrthoDB" id="5387698at2"/>